<comment type="caution">
    <text evidence="2">The sequence shown here is derived from an EMBL/GenBank/DDBJ whole genome shotgun (WGS) entry which is preliminary data.</text>
</comment>
<dbReference type="InterPro" id="IPR015141">
    <property type="entry name" value="PLipase_A2_prok/fun"/>
</dbReference>
<proteinExistence type="predicted"/>
<name>A0AAJ0FZC5_9HYPO</name>
<evidence type="ECO:0008006" key="4">
    <source>
        <dbReference type="Google" id="ProtNLM"/>
    </source>
</evidence>
<dbReference type="SUPFAM" id="SSF48619">
    <property type="entry name" value="Phospholipase A2, PLA2"/>
    <property type="match status" value="1"/>
</dbReference>
<dbReference type="Proteomes" id="UP001251528">
    <property type="component" value="Unassembled WGS sequence"/>
</dbReference>
<gene>
    <name evidence="2" type="ORF">QQS21_000372</name>
</gene>
<dbReference type="InterPro" id="IPR036444">
    <property type="entry name" value="PLipase_A2_dom_sf"/>
</dbReference>
<keyword evidence="1" id="KW-0732">Signal</keyword>
<dbReference type="Gene3D" id="1.20.90.10">
    <property type="entry name" value="Phospholipase A2 domain"/>
    <property type="match status" value="1"/>
</dbReference>
<organism evidence="2 3">
    <name type="scientific">Conoideocrella luteorostrata</name>
    <dbReference type="NCBI Taxonomy" id="1105319"/>
    <lineage>
        <taxon>Eukaryota</taxon>
        <taxon>Fungi</taxon>
        <taxon>Dikarya</taxon>
        <taxon>Ascomycota</taxon>
        <taxon>Pezizomycotina</taxon>
        <taxon>Sordariomycetes</taxon>
        <taxon>Hypocreomycetidae</taxon>
        <taxon>Hypocreales</taxon>
        <taxon>Clavicipitaceae</taxon>
        <taxon>Conoideocrella</taxon>
    </lineage>
</organism>
<dbReference type="EMBL" id="JASWJB010000003">
    <property type="protein sequence ID" value="KAK2616760.1"/>
    <property type="molecule type" value="Genomic_DNA"/>
</dbReference>
<dbReference type="AlphaFoldDB" id="A0AAJ0FZC5"/>
<accession>A0AAJ0FZC5</accession>
<evidence type="ECO:0000313" key="3">
    <source>
        <dbReference type="Proteomes" id="UP001251528"/>
    </source>
</evidence>
<reference evidence="2" key="1">
    <citation type="submission" date="2023-06" db="EMBL/GenBank/DDBJ databases">
        <title>Conoideocrella luteorostrata (Hypocreales: Clavicipitaceae), a potential biocontrol fungus for elongate hemlock scale in United States Christmas tree production areas.</title>
        <authorList>
            <person name="Barrett H."/>
            <person name="Lovett B."/>
            <person name="Macias A.M."/>
            <person name="Stajich J.E."/>
            <person name="Kasson M.T."/>
        </authorList>
    </citation>
    <scope>NUCLEOTIDE SEQUENCE</scope>
    <source>
        <strain evidence="2">ARSEF 14590</strain>
    </source>
</reference>
<dbReference type="GO" id="GO:0006644">
    <property type="term" value="P:phospholipid metabolic process"/>
    <property type="evidence" value="ECO:0007669"/>
    <property type="project" value="InterPro"/>
</dbReference>
<feature type="signal peptide" evidence="1">
    <location>
        <begin position="1"/>
        <end position="20"/>
    </location>
</feature>
<dbReference type="GO" id="GO:0004623">
    <property type="term" value="F:phospholipase A2 activity"/>
    <property type="evidence" value="ECO:0007669"/>
    <property type="project" value="InterPro"/>
</dbReference>
<evidence type="ECO:0000256" key="1">
    <source>
        <dbReference type="SAM" id="SignalP"/>
    </source>
</evidence>
<sequence>MFFSIIIHLLTSLFTTVVTPKPAPASPSAQPVAVPQNQTVHPVHVPPQRYNGTLKSLIPVTDKLLFNVALYEFEDSRNRHMPSVLIWITDGCTNSLDNPFQFPFLPACHRHDFGYNNYRPQNRFTETNKLKIDDKFLEDLYLQCEHEWAKIVCTSLADVYYKGVRAFGGLDAIPDGTPSKRGDELKEYEESILIYEAEVKKAQEAGLLPLLDRSH</sequence>
<protein>
    <recommendedName>
        <fullName evidence="4">Secretory phospholipase A2</fullName>
    </recommendedName>
</protein>
<dbReference type="GO" id="GO:0050482">
    <property type="term" value="P:arachidonate secretion"/>
    <property type="evidence" value="ECO:0007669"/>
    <property type="project" value="InterPro"/>
</dbReference>
<keyword evidence="3" id="KW-1185">Reference proteome</keyword>
<dbReference type="Pfam" id="PF09056">
    <property type="entry name" value="Phospholip_A2_3"/>
    <property type="match status" value="1"/>
</dbReference>
<evidence type="ECO:0000313" key="2">
    <source>
        <dbReference type="EMBL" id="KAK2616760.1"/>
    </source>
</evidence>
<feature type="chain" id="PRO_5042501481" description="Secretory phospholipase A2" evidence="1">
    <location>
        <begin position="21"/>
        <end position="215"/>
    </location>
</feature>